<dbReference type="CDD" id="cd03443">
    <property type="entry name" value="PaaI_thioesterase"/>
    <property type="match status" value="1"/>
</dbReference>
<evidence type="ECO:0000256" key="2">
    <source>
        <dbReference type="ARBA" id="ARBA00035880"/>
    </source>
</evidence>
<feature type="domain" description="Thioesterase" evidence="8">
    <location>
        <begin position="72"/>
        <end position="144"/>
    </location>
</feature>
<reference evidence="10" key="1">
    <citation type="journal article" date="2019" name="Int. J. Syst. Evol. Microbiol.">
        <title>The Global Catalogue of Microorganisms (GCM) 10K type strain sequencing project: providing services to taxonomists for standard genome sequencing and annotation.</title>
        <authorList>
            <consortium name="The Broad Institute Genomics Platform"/>
            <consortium name="The Broad Institute Genome Sequencing Center for Infectious Disease"/>
            <person name="Wu L."/>
            <person name="Ma J."/>
        </authorList>
    </citation>
    <scope>NUCLEOTIDE SEQUENCE [LARGE SCALE GENOMIC DNA]</scope>
    <source>
        <strain evidence="10">CGMCC 1.10188</strain>
    </source>
</reference>
<sequence>MTAMDASLTERLLPAHDLPEYRVQDPDFEPRVRASFEAQAIMRAIGAVMTVCAPGICQIELPWSEMVTQQDGFYHGGIVGAVADSACGYACHTLMRPSTRVLTVEYKLNLMAPAVGAKLIARARVLRAGRTLSIAQCDVFGDRDGRPVFCAASQSTLIEVAES</sequence>
<dbReference type="EMBL" id="BMDZ01000017">
    <property type="protein sequence ID" value="GGB37245.1"/>
    <property type="molecule type" value="Genomic_DNA"/>
</dbReference>
<proteinExistence type="inferred from homology"/>
<evidence type="ECO:0000313" key="10">
    <source>
        <dbReference type="Proteomes" id="UP000603352"/>
    </source>
</evidence>
<dbReference type="PANTHER" id="PTHR43240:SF20">
    <property type="entry name" value="MEDIUM_LONG-CHAIN ACYL-COA THIOESTERASE YIGI"/>
    <property type="match status" value="1"/>
</dbReference>
<comment type="catalytic activity">
    <reaction evidence="2">
        <text>a fatty acyl-CoA + H2O = a fatty acid + CoA + H(+)</text>
        <dbReference type="Rhea" id="RHEA:16781"/>
        <dbReference type="ChEBI" id="CHEBI:15377"/>
        <dbReference type="ChEBI" id="CHEBI:15378"/>
        <dbReference type="ChEBI" id="CHEBI:28868"/>
        <dbReference type="ChEBI" id="CHEBI:57287"/>
        <dbReference type="ChEBI" id="CHEBI:77636"/>
        <dbReference type="EC" id="3.1.2.20"/>
    </reaction>
</comment>
<dbReference type="InterPro" id="IPR006683">
    <property type="entry name" value="Thioestr_dom"/>
</dbReference>
<evidence type="ECO:0000256" key="3">
    <source>
        <dbReference type="ARBA" id="ARBA00036002"/>
    </source>
</evidence>
<gene>
    <name evidence="9" type="ORF">GCM10011505_18360</name>
</gene>
<evidence type="ECO:0000259" key="8">
    <source>
        <dbReference type="Pfam" id="PF03061"/>
    </source>
</evidence>
<comment type="catalytic activity">
    <reaction evidence="7">
        <text>a medium-chain fatty acyl-CoA + H2O = a medium-chain fatty acid + CoA + H(+)</text>
        <dbReference type="Rhea" id="RHEA:68184"/>
        <dbReference type="ChEBI" id="CHEBI:15377"/>
        <dbReference type="ChEBI" id="CHEBI:15378"/>
        <dbReference type="ChEBI" id="CHEBI:57287"/>
        <dbReference type="ChEBI" id="CHEBI:59558"/>
        <dbReference type="ChEBI" id="CHEBI:90546"/>
    </reaction>
</comment>
<keyword evidence="10" id="KW-1185">Reference proteome</keyword>
<evidence type="ECO:0000256" key="6">
    <source>
        <dbReference type="ARBA" id="ARBA00040062"/>
    </source>
</evidence>
<comment type="catalytic activity">
    <reaction evidence="3">
        <text>a long-chain fatty acyl-CoA + H2O = a long-chain fatty acid + CoA + H(+)</text>
        <dbReference type="Rhea" id="RHEA:67680"/>
        <dbReference type="ChEBI" id="CHEBI:15377"/>
        <dbReference type="ChEBI" id="CHEBI:15378"/>
        <dbReference type="ChEBI" id="CHEBI:57287"/>
        <dbReference type="ChEBI" id="CHEBI:57560"/>
        <dbReference type="ChEBI" id="CHEBI:83139"/>
    </reaction>
</comment>
<protein>
    <recommendedName>
        <fullName evidence="6">Medium/long-chain acyl-CoA thioesterase YigI</fullName>
        <ecNumber evidence="5">3.1.2.20</ecNumber>
    </recommendedName>
</protein>
<dbReference type="InterPro" id="IPR029069">
    <property type="entry name" value="HotDog_dom_sf"/>
</dbReference>
<organism evidence="9 10">
    <name type="scientific">Tistrella bauzanensis</name>
    <dbReference type="NCBI Taxonomy" id="657419"/>
    <lineage>
        <taxon>Bacteria</taxon>
        <taxon>Pseudomonadati</taxon>
        <taxon>Pseudomonadota</taxon>
        <taxon>Alphaproteobacteria</taxon>
        <taxon>Geminicoccales</taxon>
        <taxon>Geminicoccaceae</taxon>
        <taxon>Tistrella</taxon>
    </lineage>
</organism>
<comment type="similarity">
    <text evidence="4">Belongs to the YigI thioesterase family.</text>
</comment>
<dbReference type="SUPFAM" id="SSF54637">
    <property type="entry name" value="Thioesterase/thiol ester dehydrase-isomerase"/>
    <property type="match status" value="1"/>
</dbReference>
<name>A0ABQ1IGE0_9PROT</name>
<evidence type="ECO:0000256" key="1">
    <source>
        <dbReference type="ARBA" id="ARBA00022801"/>
    </source>
</evidence>
<dbReference type="Pfam" id="PF03061">
    <property type="entry name" value="4HBT"/>
    <property type="match status" value="1"/>
</dbReference>
<dbReference type="NCBIfam" id="TIGR00369">
    <property type="entry name" value="unchar_dom_1"/>
    <property type="match status" value="1"/>
</dbReference>
<dbReference type="EC" id="3.1.2.20" evidence="5"/>
<dbReference type="RefSeq" id="WP_229707953.1">
    <property type="nucleotide sequence ID" value="NZ_BMDZ01000017.1"/>
</dbReference>
<keyword evidence="1" id="KW-0378">Hydrolase</keyword>
<evidence type="ECO:0000256" key="4">
    <source>
        <dbReference type="ARBA" id="ARBA00038381"/>
    </source>
</evidence>
<comment type="caution">
    <text evidence="9">The sequence shown here is derived from an EMBL/GenBank/DDBJ whole genome shotgun (WGS) entry which is preliminary data.</text>
</comment>
<evidence type="ECO:0000313" key="9">
    <source>
        <dbReference type="EMBL" id="GGB37245.1"/>
    </source>
</evidence>
<dbReference type="InterPro" id="IPR003736">
    <property type="entry name" value="PAAI_dom"/>
</dbReference>
<accession>A0ABQ1IGE0</accession>
<dbReference type="Proteomes" id="UP000603352">
    <property type="component" value="Unassembled WGS sequence"/>
</dbReference>
<dbReference type="PANTHER" id="PTHR43240">
    <property type="entry name" value="1,4-DIHYDROXY-2-NAPHTHOYL-COA THIOESTERASE 1"/>
    <property type="match status" value="1"/>
</dbReference>
<dbReference type="Gene3D" id="3.10.129.10">
    <property type="entry name" value="Hotdog Thioesterase"/>
    <property type="match status" value="1"/>
</dbReference>
<evidence type="ECO:0000256" key="5">
    <source>
        <dbReference type="ARBA" id="ARBA00038894"/>
    </source>
</evidence>
<evidence type="ECO:0000256" key="7">
    <source>
        <dbReference type="ARBA" id="ARBA00048062"/>
    </source>
</evidence>